<accession>A0A841AP12</accession>
<evidence type="ECO:0000313" key="3">
    <source>
        <dbReference type="EMBL" id="MBB5843692.1"/>
    </source>
</evidence>
<organism evidence="3 4">
    <name type="scientific">Conyzicola lurida</name>
    <dbReference type="NCBI Taxonomy" id="1172621"/>
    <lineage>
        <taxon>Bacteria</taxon>
        <taxon>Bacillati</taxon>
        <taxon>Actinomycetota</taxon>
        <taxon>Actinomycetes</taxon>
        <taxon>Micrococcales</taxon>
        <taxon>Microbacteriaceae</taxon>
        <taxon>Conyzicola</taxon>
    </lineage>
</organism>
<dbReference type="SUPFAM" id="SSF54909">
    <property type="entry name" value="Dimeric alpha+beta barrel"/>
    <property type="match status" value="1"/>
</dbReference>
<dbReference type="InterPro" id="IPR005545">
    <property type="entry name" value="YCII"/>
</dbReference>
<dbReference type="AlphaFoldDB" id="A0A841AP12"/>
<dbReference type="EMBL" id="JACHMJ010000001">
    <property type="protein sequence ID" value="MBB5843692.1"/>
    <property type="molecule type" value="Genomic_DNA"/>
</dbReference>
<comment type="similarity">
    <text evidence="1">Belongs to the YciI family.</text>
</comment>
<reference evidence="3 4" key="1">
    <citation type="submission" date="2020-08" db="EMBL/GenBank/DDBJ databases">
        <title>Sequencing the genomes of 1000 actinobacteria strains.</title>
        <authorList>
            <person name="Klenk H.-P."/>
        </authorList>
    </citation>
    <scope>NUCLEOTIDE SEQUENCE [LARGE SCALE GENOMIC DNA]</scope>
    <source>
        <strain evidence="3 4">DSM 105784</strain>
    </source>
</reference>
<dbReference type="Proteomes" id="UP000536685">
    <property type="component" value="Unassembled WGS sequence"/>
</dbReference>
<sequence>MEFLFIIADAPDAEPWPEEPPAGDWGGEMDARGVRVRGNRLRPAAEATTVRLRGHDLLVTDGAITEGRDWTVGYDVIECVDLDEAIQIASLHPMARYGRVEIRPAWPFED</sequence>
<proteinExistence type="inferred from homology"/>
<comment type="caution">
    <text evidence="3">The sequence shown here is derived from an EMBL/GenBank/DDBJ whole genome shotgun (WGS) entry which is preliminary data.</text>
</comment>
<dbReference type="PANTHER" id="PTHR35174:SF3">
    <property type="entry name" value="BLL7171 PROTEIN"/>
    <property type="match status" value="1"/>
</dbReference>
<evidence type="ECO:0000313" key="4">
    <source>
        <dbReference type="Proteomes" id="UP000536685"/>
    </source>
</evidence>
<gene>
    <name evidence="3" type="ORF">HD599_002015</name>
</gene>
<dbReference type="Pfam" id="PF03795">
    <property type="entry name" value="YCII"/>
    <property type="match status" value="1"/>
</dbReference>
<name>A0A841AP12_9MICO</name>
<protein>
    <recommendedName>
        <fullName evidence="2">YCII-related domain-containing protein</fullName>
    </recommendedName>
</protein>
<dbReference type="RefSeq" id="WP_184236875.1">
    <property type="nucleotide sequence ID" value="NZ_JACHMJ010000001.1"/>
</dbReference>
<evidence type="ECO:0000259" key="2">
    <source>
        <dbReference type="Pfam" id="PF03795"/>
    </source>
</evidence>
<dbReference type="InterPro" id="IPR011008">
    <property type="entry name" value="Dimeric_a/b-barrel"/>
</dbReference>
<evidence type="ECO:0000256" key="1">
    <source>
        <dbReference type="ARBA" id="ARBA00007689"/>
    </source>
</evidence>
<feature type="domain" description="YCII-related" evidence="2">
    <location>
        <begin position="1"/>
        <end position="108"/>
    </location>
</feature>
<dbReference type="PANTHER" id="PTHR35174">
    <property type="entry name" value="BLL7171 PROTEIN-RELATED"/>
    <property type="match status" value="1"/>
</dbReference>
<keyword evidence="4" id="KW-1185">Reference proteome</keyword>
<dbReference type="Gene3D" id="3.30.70.1060">
    <property type="entry name" value="Dimeric alpha+beta barrel"/>
    <property type="match status" value="1"/>
</dbReference>